<protein>
    <recommendedName>
        <fullName evidence="1">GAG-pre-integrase domain-containing protein</fullName>
    </recommendedName>
</protein>
<dbReference type="Pfam" id="PF13976">
    <property type="entry name" value="gag_pre-integrs"/>
    <property type="match status" value="1"/>
</dbReference>
<dbReference type="OrthoDB" id="7691805at2759"/>
<dbReference type="EMBL" id="NBNE01012072">
    <property type="protein sequence ID" value="OWY96114.1"/>
    <property type="molecule type" value="Genomic_DNA"/>
</dbReference>
<evidence type="ECO:0000313" key="2">
    <source>
        <dbReference type="EMBL" id="OWY96114.1"/>
    </source>
</evidence>
<gene>
    <name evidence="2" type="ORF">PHMEG_00033705</name>
</gene>
<proteinExistence type="predicted"/>
<reference evidence="3" key="1">
    <citation type="submission" date="2017-03" db="EMBL/GenBank/DDBJ databases">
        <title>Phytopthora megakarya and P. palmivora, two closely related causual agents of cacao black pod achieved similar genome size and gene model numbers by different mechanisms.</title>
        <authorList>
            <person name="Ali S."/>
            <person name="Shao J."/>
            <person name="Larry D.J."/>
            <person name="Kronmiller B."/>
            <person name="Shen D."/>
            <person name="Strem M.D."/>
            <person name="Melnick R.L."/>
            <person name="Guiltinan M.J."/>
            <person name="Tyler B.M."/>
            <person name="Meinhardt L.W."/>
            <person name="Bailey B.A."/>
        </authorList>
    </citation>
    <scope>NUCLEOTIDE SEQUENCE [LARGE SCALE GENOMIC DNA]</scope>
    <source>
        <strain evidence="3">zdho120</strain>
    </source>
</reference>
<dbReference type="PANTHER" id="PTHR42648">
    <property type="entry name" value="TRANSPOSASE, PUTATIVE-RELATED"/>
    <property type="match status" value="1"/>
</dbReference>
<dbReference type="Gene3D" id="3.30.420.10">
    <property type="entry name" value="Ribonuclease H-like superfamily/Ribonuclease H"/>
    <property type="match status" value="1"/>
</dbReference>
<dbReference type="InterPro" id="IPR025724">
    <property type="entry name" value="GAG-pre-integrase_dom"/>
</dbReference>
<evidence type="ECO:0000313" key="3">
    <source>
        <dbReference type="Proteomes" id="UP000198211"/>
    </source>
</evidence>
<dbReference type="Proteomes" id="UP000198211">
    <property type="component" value="Unassembled WGS sequence"/>
</dbReference>
<organism evidence="2 3">
    <name type="scientific">Phytophthora megakarya</name>
    <dbReference type="NCBI Taxonomy" id="4795"/>
    <lineage>
        <taxon>Eukaryota</taxon>
        <taxon>Sar</taxon>
        <taxon>Stramenopiles</taxon>
        <taxon>Oomycota</taxon>
        <taxon>Peronosporomycetes</taxon>
        <taxon>Peronosporales</taxon>
        <taxon>Peronosporaceae</taxon>
        <taxon>Phytophthora</taxon>
    </lineage>
</organism>
<dbReference type="AlphaFoldDB" id="A0A225USL4"/>
<dbReference type="GO" id="GO:0003676">
    <property type="term" value="F:nucleic acid binding"/>
    <property type="evidence" value="ECO:0007669"/>
    <property type="project" value="InterPro"/>
</dbReference>
<keyword evidence="3" id="KW-1185">Reference proteome</keyword>
<evidence type="ECO:0000259" key="1">
    <source>
        <dbReference type="Pfam" id="PF13976"/>
    </source>
</evidence>
<comment type="caution">
    <text evidence="2">The sequence shown here is derived from an EMBL/GenBank/DDBJ whole genome shotgun (WGS) entry which is preliminary data.</text>
</comment>
<accession>A0A225USL4</accession>
<dbReference type="PANTHER" id="PTHR42648:SF28">
    <property type="entry name" value="TRANSPOSON-ENCODED PROTEIN WITH RIBONUCLEASE H-LIKE AND RETROVIRUS ZINC FINGER-LIKE DOMAINS"/>
    <property type="match status" value="1"/>
</dbReference>
<dbReference type="InterPro" id="IPR036397">
    <property type="entry name" value="RNaseH_sf"/>
</dbReference>
<dbReference type="SUPFAM" id="SSF53098">
    <property type="entry name" value="Ribonuclease H-like"/>
    <property type="match status" value="1"/>
</dbReference>
<name>A0A225USL4_9STRA</name>
<feature type="domain" description="GAG-pre-integrase" evidence="1">
    <location>
        <begin position="137"/>
        <end position="191"/>
    </location>
</feature>
<sequence>MEPPVMSSVTSGITGTIALLTVMRPGRNWYVIELRDCPGRYRYYRDLHWVKLRPEDVLYIPSSEINVISQYKLRQQGFTVPYDGEHSVYTVSKSNVMVLKVAEDNSGLFTFVAKNRFLSDHGTISADNTPHGVVVNYSAADGVADLQLWHERLGQTNAQYLKLMMDRELGDGMMLKQRTFDDCAACHLGKQGERTPWTMLERNIKQKNEVIYVDLYFPEKNYCSRFTSILTVMDGYTRHLTAYPLRNKSGSEEKAYIKRYVHWAERQMGKKFPVRHIFSDRGEFGNEEIVA</sequence>
<dbReference type="InterPro" id="IPR039537">
    <property type="entry name" value="Retrotran_Ty1/copia-like"/>
</dbReference>
<dbReference type="InterPro" id="IPR012337">
    <property type="entry name" value="RNaseH-like_sf"/>
</dbReference>